<name>A0AA96LB34_9BACL</name>
<dbReference type="InterPro" id="IPR002068">
    <property type="entry name" value="A-crystallin/Hsp20_dom"/>
</dbReference>
<dbReference type="InterPro" id="IPR008978">
    <property type="entry name" value="HSP20-like_chaperone"/>
</dbReference>
<dbReference type="EMBL" id="CP130318">
    <property type="protein sequence ID" value="WNQ09960.1"/>
    <property type="molecule type" value="Genomic_DNA"/>
</dbReference>
<sequence length="147" mass="16507">MEDYLSPALWKKLRGQAGQILGEEFWEDLSHLLPRKEPRLDLYLHEGELVVAAELAGLKSPEHLKVGLGGNFLHLHGETEYPYPVPEEDLLLAERSLGRFSRKIKLPVAVLPQEIKARYENGLLVIRLAIAPDPGDVPVEVDFGQQP</sequence>
<dbReference type="Pfam" id="PF00011">
    <property type="entry name" value="HSP20"/>
    <property type="match status" value="1"/>
</dbReference>
<evidence type="ECO:0000313" key="5">
    <source>
        <dbReference type="Proteomes" id="UP001305702"/>
    </source>
</evidence>
<gene>
    <name evidence="4" type="ORF">MJA45_20380</name>
</gene>
<dbReference type="Proteomes" id="UP001305702">
    <property type="component" value="Chromosome"/>
</dbReference>
<evidence type="ECO:0000256" key="2">
    <source>
        <dbReference type="RuleBase" id="RU003616"/>
    </source>
</evidence>
<dbReference type="SUPFAM" id="SSF49764">
    <property type="entry name" value="HSP20-like chaperones"/>
    <property type="match status" value="1"/>
</dbReference>
<proteinExistence type="inferred from homology"/>
<dbReference type="KEGG" id="paun:MJA45_20380"/>
<comment type="similarity">
    <text evidence="1 2">Belongs to the small heat shock protein (HSP20) family.</text>
</comment>
<feature type="domain" description="SHSP" evidence="3">
    <location>
        <begin position="31"/>
        <end position="146"/>
    </location>
</feature>
<evidence type="ECO:0000313" key="4">
    <source>
        <dbReference type="EMBL" id="WNQ09960.1"/>
    </source>
</evidence>
<organism evidence="4 5">
    <name type="scientific">Paenibacillus aurantius</name>
    <dbReference type="NCBI Taxonomy" id="2918900"/>
    <lineage>
        <taxon>Bacteria</taxon>
        <taxon>Bacillati</taxon>
        <taxon>Bacillota</taxon>
        <taxon>Bacilli</taxon>
        <taxon>Bacillales</taxon>
        <taxon>Paenibacillaceae</taxon>
        <taxon>Paenibacillus</taxon>
    </lineage>
</organism>
<accession>A0AA96LB34</accession>
<dbReference type="PROSITE" id="PS01031">
    <property type="entry name" value="SHSP"/>
    <property type="match status" value="1"/>
</dbReference>
<evidence type="ECO:0000256" key="1">
    <source>
        <dbReference type="PROSITE-ProRule" id="PRU00285"/>
    </source>
</evidence>
<dbReference type="AlphaFoldDB" id="A0AA96LB34"/>
<keyword evidence="5" id="KW-1185">Reference proteome</keyword>
<dbReference type="RefSeq" id="WP_315603734.1">
    <property type="nucleotide sequence ID" value="NZ_CP130318.1"/>
</dbReference>
<reference evidence="4 5" key="1">
    <citation type="submission" date="2022-02" db="EMBL/GenBank/DDBJ databases">
        <title>Paenibacillus sp. MBLB1776 Whole Genome Shotgun Sequencing.</title>
        <authorList>
            <person name="Hwang C.Y."/>
            <person name="Cho E.-S."/>
            <person name="Seo M.-J."/>
        </authorList>
    </citation>
    <scope>NUCLEOTIDE SEQUENCE [LARGE SCALE GENOMIC DNA]</scope>
    <source>
        <strain evidence="4 5">MBLB1776</strain>
    </source>
</reference>
<dbReference type="CDD" id="cd06464">
    <property type="entry name" value="ACD_sHsps-like"/>
    <property type="match status" value="1"/>
</dbReference>
<protein>
    <submittedName>
        <fullName evidence="4">Hsp20/alpha crystallin family protein</fullName>
    </submittedName>
</protein>
<dbReference type="Gene3D" id="2.60.40.790">
    <property type="match status" value="1"/>
</dbReference>
<evidence type="ECO:0000259" key="3">
    <source>
        <dbReference type="PROSITE" id="PS01031"/>
    </source>
</evidence>